<keyword evidence="1" id="KW-0732">Signal</keyword>
<feature type="chain" id="PRO_5012945132" description="Ice-binding protein C-terminal domain-containing protein" evidence="1">
    <location>
        <begin position="27"/>
        <end position="482"/>
    </location>
</feature>
<dbReference type="KEGG" id="ttf:THTE_0727"/>
<protein>
    <recommendedName>
        <fullName evidence="2">Ice-binding protein C-terminal domain-containing protein</fullName>
    </recommendedName>
</protein>
<dbReference type="InterPro" id="IPR013424">
    <property type="entry name" value="Ice-binding_C"/>
</dbReference>
<dbReference type="EMBL" id="CP018477">
    <property type="protein sequence ID" value="ASV73329.1"/>
    <property type="molecule type" value="Genomic_DNA"/>
</dbReference>
<dbReference type="Pfam" id="PF07589">
    <property type="entry name" value="PEP-CTERM"/>
    <property type="match status" value="1"/>
</dbReference>
<dbReference type="GO" id="GO:0004190">
    <property type="term" value="F:aspartic-type endopeptidase activity"/>
    <property type="evidence" value="ECO:0007669"/>
    <property type="project" value="InterPro"/>
</dbReference>
<evidence type="ECO:0000313" key="4">
    <source>
        <dbReference type="Proteomes" id="UP000215086"/>
    </source>
</evidence>
<dbReference type="OrthoDB" id="260372at2"/>
<dbReference type="RefSeq" id="WP_095413968.1">
    <property type="nucleotide sequence ID" value="NZ_CP018477.1"/>
</dbReference>
<dbReference type="GO" id="GO:0006508">
    <property type="term" value="P:proteolysis"/>
    <property type="evidence" value="ECO:0007669"/>
    <property type="project" value="InterPro"/>
</dbReference>
<dbReference type="NCBIfam" id="TIGR02595">
    <property type="entry name" value="PEP_CTERM"/>
    <property type="match status" value="1"/>
</dbReference>
<evidence type="ECO:0000259" key="2">
    <source>
        <dbReference type="Pfam" id="PF07589"/>
    </source>
</evidence>
<dbReference type="InterPro" id="IPR021109">
    <property type="entry name" value="Peptidase_aspartic_dom_sf"/>
</dbReference>
<proteinExistence type="predicted"/>
<dbReference type="InterPro" id="IPR001969">
    <property type="entry name" value="Aspartic_peptidase_AS"/>
</dbReference>
<evidence type="ECO:0000256" key="1">
    <source>
        <dbReference type="SAM" id="SignalP"/>
    </source>
</evidence>
<dbReference type="Proteomes" id="UP000215086">
    <property type="component" value="Chromosome"/>
</dbReference>
<feature type="domain" description="Ice-binding protein C-terminal" evidence="2">
    <location>
        <begin position="446"/>
        <end position="471"/>
    </location>
</feature>
<dbReference type="InterPro" id="IPR034122">
    <property type="entry name" value="Retropepsin-like_bacterial"/>
</dbReference>
<gene>
    <name evidence="3" type="ORF">THTE_0727</name>
</gene>
<dbReference type="CDD" id="cd05483">
    <property type="entry name" value="retropepsin_like_bacteria"/>
    <property type="match status" value="1"/>
</dbReference>
<keyword evidence="4" id="KW-1185">Reference proteome</keyword>
<dbReference type="PROSITE" id="PS00141">
    <property type="entry name" value="ASP_PROTEASE"/>
    <property type="match status" value="1"/>
</dbReference>
<feature type="signal peptide" evidence="1">
    <location>
        <begin position="1"/>
        <end position="26"/>
    </location>
</feature>
<dbReference type="Pfam" id="PF13650">
    <property type="entry name" value="Asp_protease_2"/>
    <property type="match status" value="1"/>
</dbReference>
<sequence length="482" mass="50362">MVARGLRRFLGAVLLFGLAMPGIATAGDVQIDLDPALDLFGDQIEVIQGYNWGGDWALAFGIYDTGASVVTLSATDRAFFDLMGAPVPIKVPDGAVADAIDGVIVGDVSMPMTFWTDGLHAVSFSWDAFLGFDFSYDLTGGVTVPGVQVFVGTETGSAQLPNIAGTPIHFGTIPGGSLPAAKVDMLGYEFDLGAFFADDPTWAPLFAGIVLYMPDLSFVAAGTRLAGIPGTTTDPVRIPLTPFGPENYSNPGDEVTVAPNPVQEQVSLGEALATVTNAVFLFDTGAAISVISTAIAQALGFDLNSPETTIDIIGAAGSPITVPGFTVDWLALPIDTDFDGVVDGQLRFTNAPVFVADLVEGLDGILGMNLWNSAREFLYDPYDPLGPSLQATFLLQRETLSPEEQEALGSLAEANPLFGQLFGISSGPLSFPRFEIRGGPTGGEVIPEPSTAYLLALAAGALGLCYGRRRKTSPRGAPITAV</sequence>
<reference evidence="3 4" key="1">
    <citation type="journal article" name="Front. Microbiol.">
        <title>Sugar Metabolism of the First Thermophilic Planctomycete Thermogutta terrifontis: Comparative Genomic and Transcriptomic Approaches.</title>
        <authorList>
            <person name="Elcheninov A.G."/>
            <person name="Menzel P."/>
            <person name="Gudbergsdottir S.R."/>
            <person name="Slesarev A.I."/>
            <person name="Kadnikov V.V."/>
            <person name="Krogh A."/>
            <person name="Bonch-Osmolovskaya E.A."/>
            <person name="Peng X."/>
            <person name="Kublanov I.V."/>
        </authorList>
    </citation>
    <scope>NUCLEOTIDE SEQUENCE [LARGE SCALE GENOMIC DNA]</scope>
    <source>
        <strain evidence="3 4">R1</strain>
    </source>
</reference>
<dbReference type="Gene3D" id="2.40.70.10">
    <property type="entry name" value="Acid Proteases"/>
    <property type="match status" value="1"/>
</dbReference>
<name>A0A286RBK6_9BACT</name>
<dbReference type="AlphaFoldDB" id="A0A286RBK6"/>
<organism evidence="3 4">
    <name type="scientific">Thermogutta terrifontis</name>
    <dbReference type="NCBI Taxonomy" id="1331910"/>
    <lineage>
        <taxon>Bacteria</taxon>
        <taxon>Pseudomonadati</taxon>
        <taxon>Planctomycetota</taxon>
        <taxon>Planctomycetia</taxon>
        <taxon>Pirellulales</taxon>
        <taxon>Thermoguttaceae</taxon>
        <taxon>Thermogutta</taxon>
    </lineage>
</organism>
<accession>A0A286RBK6</accession>
<evidence type="ECO:0000313" key="3">
    <source>
        <dbReference type="EMBL" id="ASV73329.1"/>
    </source>
</evidence>
<dbReference type="SUPFAM" id="SSF50630">
    <property type="entry name" value="Acid proteases"/>
    <property type="match status" value="1"/>
</dbReference>